<proteinExistence type="predicted"/>
<dbReference type="AlphaFoldDB" id="A0AAW3W7U0"/>
<gene>
    <name evidence="1" type="ORF">HGI39_10045</name>
</gene>
<dbReference type="EMBL" id="JABAGV010000021">
    <property type="protein sequence ID" value="MBC2475045.1"/>
    <property type="molecule type" value="Genomic_DNA"/>
</dbReference>
<protein>
    <submittedName>
        <fullName evidence="1">Uncharacterized protein</fullName>
    </submittedName>
</protein>
<organism evidence="1 2">
    <name type="scientific">Clostridium beijerinckii</name>
    <name type="common">Clostridium MP</name>
    <dbReference type="NCBI Taxonomy" id="1520"/>
    <lineage>
        <taxon>Bacteria</taxon>
        <taxon>Bacillati</taxon>
        <taxon>Bacillota</taxon>
        <taxon>Clostridia</taxon>
        <taxon>Eubacteriales</taxon>
        <taxon>Clostridiaceae</taxon>
        <taxon>Clostridium</taxon>
    </lineage>
</organism>
<accession>A0AAW3W7U0</accession>
<dbReference type="RefSeq" id="WP_171781457.1">
    <property type="nucleotide sequence ID" value="NZ_JABAGV010000021.1"/>
</dbReference>
<reference evidence="1" key="1">
    <citation type="submission" date="2020-04" db="EMBL/GenBank/DDBJ databases">
        <authorList>
            <person name="Brown S."/>
        </authorList>
    </citation>
    <scope>NUCLEOTIDE SEQUENCE</scope>
    <source>
        <strain evidence="1">DJ015</strain>
    </source>
</reference>
<reference evidence="1" key="2">
    <citation type="journal article" date="2022" name="Nat. Biotechnol.">
        <title>Carbon-negative production of acetone and isopropanol by gas fermentation at industrial pilot scale.</title>
        <authorList>
            <person name="Liew F.E."/>
            <person name="Nogle R."/>
            <person name="Abdalla T."/>
            <person name="Rasor B.J."/>
            <person name="Canter C."/>
            <person name="Jensen R.O."/>
            <person name="Wang L."/>
            <person name="Strutz J."/>
            <person name="Chirania P."/>
            <person name="De Tissera S."/>
            <person name="Mueller A.P."/>
            <person name="Ruan Z."/>
            <person name="Gao A."/>
            <person name="Tran L."/>
            <person name="Engle N.L."/>
            <person name="Bromley J.C."/>
            <person name="Daniell J."/>
            <person name="Conrado R."/>
            <person name="Tschaplinski T.J."/>
            <person name="Giannone R.J."/>
            <person name="Hettich R.L."/>
            <person name="Karim A.S."/>
            <person name="Simpson S.D."/>
            <person name="Brown S.D."/>
            <person name="Leang C."/>
            <person name="Jewett M.C."/>
            <person name="Kopke M."/>
        </authorList>
    </citation>
    <scope>NUCLEOTIDE SEQUENCE</scope>
    <source>
        <strain evidence="1">DJ015</strain>
    </source>
</reference>
<dbReference type="Proteomes" id="UP001194098">
    <property type="component" value="Unassembled WGS sequence"/>
</dbReference>
<name>A0AAW3W7U0_CLOBE</name>
<comment type="caution">
    <text evidence="1">The sequence shown here is derived from an EMBL/GenBank/DDBJ whole genome shotgun (WGS) entry which is preliminary data.</text>
</comment>
<sequence length="168" mass="18633">MGYLGINMSGSTIPVYSINIQDNTRIGSLGYKERFAVTSSGPIAIVIKFVNSSGNWVDGRLDVNADISDWCEYLFVPGAIAARVFRTDRTIDMYNSGGSYVGSFPAGTLVEPYDYSRSQNGTFYPDYLRIRGLYDSGQNPINADTYGMFIDCKIRYNSGNTPVYGDWN</sequence>
<evidence type="ECO:0000313" key="1">
    <source>
        <dbReference type="EMBL" id="MBC2475045.1"/>
    </source>
</evidence>
<evidence type="ECO:0000313" key="2">
    <source>
        <dbReference type="Proteomes" id="UP001194098"/>
    </source>
</evidence>